<keyword evidence="2" id="KW-1185">Reference proteome</keyword>
<proteinExistence type="predicted"/>
<name>A0AAD9WKR5_9ROSI</name>
<dbReference type="AlphaFoldDB" id="A0AAD9WKR5"/>
<accession>A0AAD9WKR5</accession>
<gene>
    <name evidence="1" type="ORF">Ddye_029548</name>
</gene>
<comment type="caution">
    <text evidence="1">The sequence shown here is derived from an EMBL/GenBank/DDBJ whole genome shotgun (WGS) entry which is preliminary data.</text>
</comment>
<reference evidence="1" key="1">
    <citation type="journal article" date="2023" name="Plant J.">
        <title>Genome sequences and population genomics provide insights into the demographic history, inbreeding, and mutation load of two 'living fossil' tree species of Dipteronia.</title>
        <authorList>
            <person name="Feng Y."/>
            <person name="Comes H.P."/>
            <person name="Chen J."/>
            <person name="Zhu S."/>
            <person name="Lu R."/>
            <person name="Zhang X."/>
            <person name="Li P."/>
            <person name="Qiu J."/>
            <person name="Olsen K.M."/>
            <person name="Qiu Y."/>
        </authorList>
    </citation>
    <scope>NUCLEOTIDE SEQUENCE</scope>
    <source>
        <strain evidence="1">KIB01</strain>
    </source>
</reference>
<evidence type="ECO:0000313" key="2">
    <source>
        <dbReference type="Proteomes" id="UP001280121"/>
    </source>
</evidence>
<sequence>MEPFKGLASMEQPIGHDLGKDAMVEDWVKQFEKLAGFQVSRDAGISAKLLYKCEAISSSRLSWSYLQILF</sequence>
<evidence type="ECO:0000313" key="1">
    <source>
        <dbReference type="EMBL" id="KAK2634756.1"/>
    </source>
</evidence>
<organism evidence="1 2">
    <name type="scientific">Dipteronia dyeriana</name>
    <dbReference type="NCBI Taxonomy" id="168575"/>
    <lineage>
        <taxon>Eukaryota</taxon>
        <taxon>Viridiplantae</taxon>
        <taxon>Streptophyta</taxon>
        <taxon>Embryophyta</taxon>
        <taxon>Tracheophyta</taxon>
        <taxon>Spermatophyta</taxon>
        <taxon>Magnoliopsida</taxon>
        <taxon>eudicotyledons</taxon>
        <taxon>Gunneridae</taxon>
        <taxon>Pentapetalae</taxon>
        <taxon>rosids</taxon>
        <taxon>malvids</taxon>
        <taxon>Sapindales</taxon>
        <taxon>Sapindaceae</taxon>
        <taxon>Hippocastanoideae</taxon>
        <taxon>Acereae</taxon>
        <taxon>Dipteronia</taxon>
    </lineage>
</organism>
<dbReference type="EMBL" id="JANJYI010000009">
    <property type="protein sequence ID" value="KAK2634756.1"/>
    <property type="molecule type" value="Genomic_DNA"/>
</dbReference>
<dbReference type="Proteomes" id="UP001280121">
    <property type="component" value="Unassembled WGS sequence"/>
</dbReference>
<protein>
    <submittedName>
        <fullName evidence="1">Uncharacterized protein</fullName>
    </submittedName>
</protein>